<keyword evidence="2" id="KW-1185">Reference proteome</keyword>
<organism evidence="1 2">
    <name type="scientific">Trichonephila clavipes</name>
    <name type="common">Golden silk orbweaver</name>
    <name type="synonym">Nephila clavipes</name>
    <dbReference type="NCBI Taxonomy" id="2585209"/>
    <lineage>
        <taxon>Eukaryota</taxon>
        <taxon>Metazoa</taxon>
        <taxon>Ecdysozoa</taxon>
        <taxon>Arthropoda</taxon>
        <taxon>Chelicerata</taxon>
        <taxon>Arachnida</taxon>
        <taxon>Araneae</taxon>
        <taxon>Araneomorphae</taxon>
        <taxon>Entelegynae</taxon>
        <taxon>Araneoidea</taxon>
        <taxon>Nephilidae</taxon>
        <taxon>Trichonephila</taxon>
    </lineage>
</organism>
<evidence type="ECO:0000313" key="1">
    <source>
        <dbReference type="EMBL" id="GFY17198.1"/>
    </source>
</evidence>
<comment type="caution">
    <text evidence="1">The sequence shown here is derived from an EMBL/GenBank/DDBJ whole genome shotgun (WGS) entry which is preliminary data.</text>
</comment>
<proteinExistence type="predicted"/>
<dbReference type="AlphaFoldDB" id="A0A8X6VQ55"/>
<name>A0A8X6VQ55_TRICX</name>
<reference evidence="1" key="1">
    <citation type="submission" date="2020-08" db="EMBL/GenBank/DDBJ databases">
        <title>Multicomponent nature underlies the extraordinary mechanical properties of spider dragline silk.</title>
        <authorList>
            <person name="Kono N."/>
            <person name="Nakamura H."/>
            <person name="Mori M."/>
            <person name="Yoshida Y."/>
            <person name="Ohtoshi R."/>
            <person name="Malay A.D."/>
            <person name="Moran D.A.P."/>
            <person name="Tomita M."/>
            <person name="Numata K."/>
            <person name="Arakawa K."/>
        </authorList>
    </citation>
    <scope>NUCLEOTIDE SEQUENCE</scope>
</reference>
<accession>A0A8X6VQ55</accession>
<dbReference type="EMBL" id="BMAU01021343">
    <property type="protein sequence ID" value="GFY17198.1"/>
    <property type="molecule type" value="Genomic_DNA"/>
</dbReference>
<sequence>MPRKNLPKLTEDKNLTRGEFDWAGSENITCMKWKDKRYKKRKDFQNGSYSLACSYGQRRDFQKTRKLSLPVQVKAHKFSVPDDVRLANVQHLPVVRACVPTYSPSNRV</sequence>
<dbReference type="Proteomes" id="UP000887159">
    <property type="component" value="Unassembled WGS sequence"/>
</dbReference>
<protein>
    <submittedName>
        <fullName evidence="1">Uncharacterized protein</fullName>
    </submittedName>
</protein>
<evidence type="ECO:0000313" key="2">
    <source>
        <dbReference type="Proteomes" id="UP000887159"/>
    </source>
</evidence>
<gene>
    <name evidence="1" type="ORF">TNCV_1089741</name>
</gene>